<reference evidence="1" key="1">
    <citation type="submission" date="2018-05" db="EMBL/GenBank/DDBJ databases">
        <authorList>
            <person name="Lanie J.A."/>
            <person name="Ng W.-L."/>
            <person name="Kazmierczak K.M."/>
            <person name="Andrzejewski T.M."/>
            <person name="Davidsen T.M."/>
            <person name="Wayne K.J."/>
            <person name="Tettelin H."/>
            <person name="Glass J.I."/>
            <person name="Rusch D."/>
            <person name="Podicherti R."/>
            <person name="Tsui H.-C.T."/>
            <person name="Winkler M.E."/>
        </authorList>
    </citation>
    <scope>NUCLEOTIDE SEQUENCE</scope>
</reference>
<dbReference type="EMBL" id="UINC01104427">
    <property type="protein sequence ID" value="SVC67557.1"/>
    <property type="molecule type" value="Genomic_DNA"/>
</dbReference>
<evidence type="ECO:0000313" key="1">
    <source>
        <dbReference type="EMBL" id="SVC67557.1"/>
    </source>
</evidence>
<accession>A0A382P428</accession>
<proteinExistence type="predicted"/>
<gene>
    <name evidence="1" type="ORF">METZ01_LOCUS320411</name>
</gene>
<name>A0A382P428_9ZZZZ</name>
<sequence length="34" mass="3542">MTLISCIVTILATMAPVMAKGAADMAMRSKLNST</sequence>
<protein>
    <submittedName>
        <fullName evidence="1">Uncharacterized protein</fullName>
    </submittedName>
</protein>
<organism evidence="1">
    <name type="scientific">marine metagenome</name>
    <dbReference type="NCBI Taxonomy" id="408172"/>
    <lineage>
        <taxon>unclassified sequences</taxon>
        <taxon>metagenomes</taxon>
        <taxon>ecological metagenomes</taxon>
    </lineage>
</organism>
<dbReference type="AlphaFoldDB" id="A0A382P428"/>